<reference evidence="3 4" key="1">
    <citation type="submission" date="2018-08" db="EMBL/GenBank/DDBJ databases">
        <title>Genomic investigation of the strawberry pathogen Phytophthora fragariae indicates pathogenicity is determined by transcriptional variation in three key races.</title>
        <authorList>
            <person name="Adams T.M."/>
            <person name="Armitage A.D."/>
            <person name="Sobczyk M.K."/>
            <person name="Bates H.J."/>
            <person name="Dunwell J.M."/>
            <person name="Nellist C.F."/>
            <person name="Harrison R.J."/>
        </authorList>
    </citation>
    <scope>NUCLEOTIDE SEQUENCE [LARGE SCALE GENOMIC DNA]</scope>
    <source>
        <strain evidence="3 4">SCRP333</strain>
    </source>
</reference>
<evidence type="ECO:0000256" key="1">
    <source>
        <dbReference type="SAM" id="Phobius"/>
    </source>
</evidence>
<evidence type="ECO:0000313" key="4">
    <source>
        <dbReference type="Proteomes" id="UP000434957"/>
    </source>
</evidence>
<accession>A0A6A4CAE0</accession>
<keyword evidence="1" id="KW-0812">Transmembrane</keyword>
<evidence type="ECO:0000256" key="2">
    <source>
        <dbReference type="SAM" id="SignalP"/>
    </source>
</evidence>
<dbReference type="Proteomes" id="UP000434957">
    <property type="component" value="Unassembled WGS sequence"/>
</dbReference>
<name>A0A6A4CAE0_9STRA</name>
<keyword evidence="1" id="KW-1133">Transmembrane helix</keyword>
<keyword evidence="4" id="KW-1185">Reference proteome</keyword>
<feature type="non-terminal residue" evidence="3">
    <location>
        <position position="53"/>
    </location>
</feature>
<feature type="signal peptide" evidence="2">
    <location>
        <begin position="1"/>
        <end position="16"/>
    </location>
</feature>
<feature type="transmembrane region" description="Helical" evidence="1">
    <location>
        <begin position="28"/>
        <end position="47"/>
    </location>
</feature>
<dbReference type="AlphaFoldDB" id="A0A6A4CAE0"/>
<sequence length="53" mass="5942">MLLIITTLFGFCLVSAIALTKQSPNMVILYNLVPISLYVSLDIIKMLQTNRIT</sequence>
<feature type="chain" id="PRO_5025412608" evidence="2">
    <location>
        <begin position="17"/>
        <end position="53"/>
    </location>
</feature>
<organism evidence="3 4">
    <name type="scientific">Phytophthora rubi</name>
    <dbReference type="NCBI Taxonomy" id="129364"/>
    <lineage>
        <taxon>Eukaryota</taxon>
        <taxon>Sar</taxon>
        <taxon>Stramenopiles</taxon>
        <taxon>Oomycota</taxon>
        <taxon>Peronosporomycetes</taxon>
        <taxon>Peronosporales</taxon>
        <taxon>Peronosporaceae</taxon>
        <taxon>Phytophthora</taxon>
    </lineage>
</organism>
<keyword evidence="1" id="KW-0472">Membrane</keyword>
<protein>
    <submittedName>
        <fullName evidence="3">Uncharacterized protein</fullName>
    </submittedName>
</protein>
<keyword evidence="2" id="KW-0732">Signal</keyword>
<proteinExistence type="predicted"/>
<gene>
    <name evidence="3" type="ORF">PR003_g26215</name>
</gene>
<evidence type="ECO:0000313" key="3">
    <source>
        <dbReference type="EMBL" id="KAE9286825.1"/>
    </source>
</evidence>
<comment type="caution">
    <text evidence="3">The sequence shown here is derived from an EMBL/GenBank/DDBJ whole genome shotgun (WGS) entry which is preliminary data.</text>
</comment>
<dbReference type="EMBL" id="QXFT01003339">
    <property type="protein sequence ID" value="KAE9286825.1"/>
    <property type="molecule type" value="Genomic_DNA"/>
</dbReference>